<organism evidence="1 2">
    <name type="scientific">Lates japonicus</name>
    <name type="common">Japanese lates</name>
    <dbReference type="NCBI Taxonomy" id="270547"/>
    <lineage>
        <taxon>Eukaryota</taxon>
        <taxon>Metazoa</taxon>
        <taxon>Chordata</taxon>
        <taxon>Craniata</taxon>
        <taxon>Vertebrata</taxon>
        <taxon>Euteleostomi</taxon>
        <taxon>Actinopterygii</taxon>
        <taxon>Neopterygii</taxon>
        <taxon>Teleostei</taxon>
        <taxon>Neoteleostei</taxon>
        <taxon>Acanthomorphata</taxon>
        <taxon>Carangaria</taxon>
        <taxon>Carangaria incertae sedis</taxon>
        <taxon>Centropomidae</taxon>
        <taxon>Lates</taxon>
    </lineage>
</organism>
<reference evidence="1" key="1">
    <citation type="submission" date="2022-08" db="EMBL/GenBank/DDBJ databases">
        <title>Genome sequencing of akame (Lates japonicus).</title>
        <authorList>
            <person name="Hashiguchi Y."/>
            <person name="Takahashi H."/>
        </authorList>
    </citation>
    <scope>NUCLEOTIDE SEQUENCE</scope>
    <source>
        <strain evidence="1">Kochi</strain>
    </source>
</reference>
<accession>A0AAD3RCU9</accession>
<dbReference type="Proteomes" id="UP001279410">
    <property type="component" value="Unassembled WGS sequence"/>
</dbReference>
<comment type="caution">
    <text evidence="1">The sequence shown here is derived from an EMBL/GenBank/DDBJ whole genome shotgun (WGS) entry which is preliminary data.</text>
</comment>
<dbReference type="AlphaFoldDB" id="A0AAD3RCU9"/>
<sequence>MGLRVFETCSSNLYSTHQVSNNLSHKSVYIIPPLAEGTVVRMQTIKTVETQVPFLKESFFTTTFKGRRKSSVTNIL</sequence>
<gene>
    <name evidence="1" type="ORF">AKAME5_001555800</name>
</gene>
<name>A0AAD3RCU9_LATJO</name>
<evidence type="ECO:0000313" key="1">
    <source>
        <dbReference type="EMBL" id="GLD63992.1"/>
    </source>
</evidence>
<proteinExistence type="predicted"/>
<dbReference type="EMBL" id="BRZM01000065">
    <property type="protein sequence ID" value="GLD63992.1"/>
    <property type="molecule type" value="Genomic_DNA"/>
</dbReference>
<protein>
    <submittedName>
        <fullName evidence="1">Formin-2-like protein</fullName>
    </submittedName>
</protein>
<keyword evidence="2" id="KW-1185">Reference proteome</keyword>
<evidence type="ECO:0000313" key="2">
    <source>
        <dbReference type="Proteomes" id="UP001279410"/>
    </source>
</evidence>
<feature type="non-terminal residue" evidence="1">
    <location>
        <position position="76"/>
    </location>
</feature>